<gene>
    <name evidence="6" type="ORF">H9945_06825</name>
</gene>
<evidence type="ECO:0000313" key="6">
    <source>
        <dbReference type="EMBL" id="HJB42196.1"/>
    </source>
</evidence>
<keyword evidence="4 6" id="KW-0067">ATP-binding</keyword>
<evidence type="ECO:0000256" key="1">
    <source>
        <dbReference type="ARBA" id="ARBA00005417"/>
    </source>
</evidence>
<evidence type="ECO:0000256" key="3">
    <source>
        <dbReference type="ARBA" id="ARBA00022741"/>
    </source>
</evidence>
<dbReference type="Pfam" id="PF00005">
    <property type="entry name" value="ABC_tran"/>
    <property type="match status" value="1"/>
</dbReference>
<dbReference type="Proteomes" id="UP000886803">
    <property type="component" value="Unassembled WGS sequence"/>
</dbReference>
<dbReference type="EMBL" id="DWYG01000115">
    <property type="protein sequence ID" value="HJB42196.1"/>
    <property type="molecule type" value="Genomic_DNA"/>
</dbReference>
<sequence length="303" mass="32685">MQNLQNDRTPALTAEHLSKRYGKTRALIDFSYTFTPGIYGLLGPNGAGKSTLMNILSSALRPTKGRALYGGRDLFALGAAYRAVLGVAPQQASLYDFFTGQEYLEYIAALKGMARQPAAEAARRALESVELADQGGARVGGYSGGMKQRLLLAQALLNDPAILILDEPTAGLDPRQRIVLRNLITRISEDKIVIFATHVVPDIEPIAREVLLLQKGRLIDAGPVARLCQSIAGCVVEEELDREAFAAVAAAGRVVNFQPMGAGYRARYLLESPDAAHPHAVAPTLEDVYLYHFHDSEKGGAAL</sequence>
<feature type="domain" description="ABC transporter" evidence="5">
    <location>
        <begin position="12"/>
        <end position="240"/>
    </location>
</feature>
<dbReference type="InterPro" id="IPR003593">
    <property type="entry name" value="AAA+_ATPase"/>
</dbReference>
<dbReference type="InterPro" id="IPR003439">
    <property type="entry name" value="ABC_transporter-like_ATP-bd"/>
</dbReference>
<evidence type="ECO:0000256" key="4">
    <source>
        <dbReference type="ARBA" id="ARBA00022840"/>
    </source>
</evidence>
<name>A0A9D2M7Q5_9FIRM</name>
<dbReference type="SUPFAM" id="SSF52540">
    <property type="entry name" value="P-loop containing nucleoside triphosphate hydrolases"/>
    <property type="match status" value="1"/>
</dbReference>
<evidence type="ECO:0000313" key="7">
    <source>
        <dbReference type="Proteomes" id="UP000886803"/>
    </source>
</evidence>
<dbReference type="InterPro" id="IPR027417">
    <property type="entry name" value="P-loop_NTPase"/>
</dbReference>
<evidence type="ECO:0000256" key="2">
    <source>
        <dbReference type="ARBA" id="ARBA00022448"/>
    </source>
</evidence>
<dbReference type="PROSITE" id="PS00211">
    <property type="entry name" value="ABC_TRANSPORTER_1"/>
    <property type="match status" value="1"/>
</dbReference>
<reference evidence="6" key="1">
    <citation type="journal article" date="2021" name="PeerJ">
        <title>Extensive microbial diversity within the chicken gut microbiome revealed by metagenomics and culture.</title>
        <authorList>
            <person name="Gilroy R."/>
            <person name="Ravi A."/>
            <person name="Getino M."/>
            <person name="Pursley I."/>
            <person name="Horton D.L."/>
            <person name="Alikhan N.F."/>
            <person name="Baker D."/>
            <person name="Gharbi K."/>
            <person name="Hall N."/>
            <person name="Watson M."/>
            <person name="Adriaenssens E.M."/>
            <person name="Foster-Nyarko E."/>
            <person name="Jarju S."/>
            <person name="Secka A."/>
            <person name="Antonio M."/>
            <person name="Oren A."/>
            <person name="Chaudhuri R.R."/>
            <person name="La Ragione R."/>
            <person name="Hildebrand F."/>
            <person name="Pallen M.J."/>
        </authorList>
    </citation>
    <scope>NUCLEOTIDE SEQUENCE</scope>
    <source>
        <strain evidence="6">ChiBcec8-13705</strain>
    </source>
</reference>
<protein>
    <submittedName>
        <fullName evidence="6">ATP-binding cassette domain-containing protein</fullName>
    </submittedName>
</protein>
<proteinExistence type="inferred from homology"/>
<dbReference type="SMART" id="SM00382">
    <property type="entry name" value="AAA"/>
    <property type="match status" value="1"/>
</dbReference>
<dbReference type="PANTHER" id="PTHR43335">
    <property type="entry name" value="ABC TRANSPORTER, ATP-BINDING PROTEIN"/>
    <property type="match status" value="1"/>
</dbReference>
<evidence type="ECO:0000259" key="5">
    <source>
        <dbReference type="PROSITE" id="PS50893"/>
    </source>
</evidence>
<dbReference type="InterPro" id="IPR017871">
    <property type="entry name" value="ABC_transporter-like_CS"/>
</dbReference>
<accession>A0A9D2M7Q5</accession>
<dbReference type="PROSITE" id="PS50893">
    <property type="entry name" value="ABC_TRANSPORTER_2"/>
    <property type="match status" value="1"/>
</dbReference>
<dbReference type="GO" id="GO:0005524">
    <property type="term" value="F:ATP binding"/>
    <property type="evidence" value="ECO:0007669"/>
    <property type="project" value="UniProtKB-KW"/>
</dbReference>
<organism evidence="6 7">
    <name type="scientific">Candidatus Gemmiger avicola</name>
    <dbReference type="NCBI Taxonomy" id="2838605"/>
    <lineage>
        <taxon>Bacteria</taxon>
        <taxon>Bacillati</taxon>
        <taxon>Bacillota</taxon>
        <taxon>Clostridia</taxon>
        <taxon>Eubacteriales</taxon>
        <taxon>Gemmiger</taxon>
    </lineage>
</organism>
<reference evidence="6" key="2">
    <citation type="submission" date="2021-04" db="EMBL/GenBank/DDBJ databases">
        <authorList>
            <person name="Gilroy R."/>
        </authorList>
    </citation>
    <scope>NUCLEOTIDE SEQUENCE</scope>
    <source>
        <strain evidence="6">ChiBcec8-13705</strain>
    </source>
</reference>
<dbReference type="Gene3D" id="3.40.50.300">
    <property type="entry name" value="P-loop containing nucleotide triphosphate hydrolases"/>
    <property type="match status" value="1"/>
</dbReference>
<dbReference type="AlphaFoldDB" id="A0A9D2M7Q5"/>
<keyword evidence="3" id="KW-0547">Nucleotide-binding</keyword>
<comment type="similarity">
    <text evidence="1">Belongs to the ABC transporter superfamily.</text>
</comment>
<dbReference type="PANTHER" id="PTHR43335:SF2">
    <property type="entry name" value="ABC TRANSPORTER, ATP-BINDING PROTEIN"/>
    <property type="match status" value="1"/>
</dbReference>
<comment type="caution">
    <text evidence="6">The sequence shown here is derived from an EMBL/GenBank/DDBJ whole genome shotgun (WGS) entry which is preliminary data.</text>
</comment>
<keyword evidence="2" id="KW-0813">Transport</keyword>
<dbReference type="GO" id="GO:0016887">
    <property type="term" value="F:ATP hydrolysis activity"/>
    <property type="evidence" value="ECO:0007669"/>
    <property type="project" value="InterPro"/>
</dbReference>